<dbReference type="InterPro" id="IPR024416">
    <property type="entry name" value="DUF2738"/>
</dbReference>
<accession>A0ABN8SNE0</accession>
<dbReference type="Pfam" id="PF10927">
    <property type="entry name" value="DUF2738"/>
    <property type="match status" value="1"/>
</dbReference>
<gene>
    <name evidence="1" type="ORF">PEVE_00024126</name>
</gene>
<dbReference type="EMBL" id="CALNXI010003217">
    <property type="protein sequence ID" value="CAH3192556.1"/>
    <property type="molecule type" value="Genomic_DNA"/>
</dbReference>
<reference evidence="1 2" key="1">
    <citation type="submission" date="2022-05" db="EMBL/GenBank/DDBJ databases">
        <authorList>
            <consortium name="Genoscope - CEA"/>
            <person name="William W."/>
        </authorList>
    </citation>
    <scope>NUCLEOTIDE SEQUENCE [LARGE SCALE GENOMIC DNA]</scope>
</reference>
<organism evidence="1 2">
    <name type="scientific">Porites evermanni</name>
    <dbReference type="NCBI Taxonomy" id="104178"/>
    <lineage>
        <taxon>Eukaryota</taxon>
        <taxon>Metazoa</taxon>
        <taxon>Cnidaria</taxon>
        <taxon>Anthozoa</taxon>
        <taxon>Hexacorallia</taxon>
        <taxon>Scleractinia</taxon>
        <taxon>Fungiina</taxon>
        <taxon>Poritidae</taxon>
        <taxon>Porites</taxon>
    </lineage>
</organism>
<comment type="caution">
    <text evidence="1">The sequence shown here is derived from an EMBL/GenBank/DDBJ whole genome shotgun (WGS) entry which is preliminary data.</text>
</comment>
<feature type="non-terminal residue" evidence="1">
    <location>
        <position position="104"/>
    </location>
</feature>
<sequence length="104" mass="11936">MMGIDIMRIPIISQTKKIIKGPDYENITQENIIFNEAKEYKVKDSKIKYKRIPIEVKYPNNKKGPLVVESPVLFSFGVSEKKNQETGKLVGYSIPVCLWSKDSE</sequence>
<protein>
    <submittedName>
        <fullName evidence="1">Uncharacterized protein</fullName>
    </submittedName>
</protein>
<evidence type="ECO:0000313" key="2">
    <source>
        <dbReference type="Proteomes" id="UP001159427"/>
    </source>
</evidence>
<dbReference type="Proteomes" id="UP001159427">
    <property type="component" value="Unassembled WGS sequence"/>
</dbReference>
<evidence type="ECO:0000313" key="1">
    <source>
        <dbReference type="EMBL" id="CAH3192556.1"/>
    </source>
</evidence>
<name>A0ABN8SNE0_9CNID</name>
<keyword evidence="2" id="KW-1185">Reference proteome</keyword>
<proteinExistence type="predicted"/>